<dbReference type="PANTHER" id="PTHR24393">
    <property type="entry name" value="ZINC FINGER PROTEIN"/>
    <property type="match status" value="1"/>
</dbReference>
<organism evidence="12 13">
    <name type="scientific">Equus caballus</name>
    <name type="common">Horse</name>
    <dbReference type="NCBI Taxonomy" id="9796"/>
    <lineage>
        <taxon>Eukaryota</taxon>
        <taxon>Metazoa</taxon>
        <taxon>Chordata</taxon>
        <taxon>Craniata</taxon>
        <taxon>Vertebrata</taxon>
        <taxon>Euteleostomi</taxon>
        <taxon>Mammalia</taxon>
        <taxon>Eutheria</taxon>
        <taxon>Laurasiatheria</taxon>
        <taxon>Perissodactyla</taxon>
        <taxon>Equidae</taxon>
        <taxon>Equus</taxon>
    </lineage>
</organism>
<sequence length="402" mass="44561">MWHHRASPGEKPPVCDHCGGQAPLWSSPQAQLCAVHTDYPPCEQRTDAQTFPRTPKPTPLQQRPLVERVCRCGKVFAWRAPLAPQELMQEAKECRPCAGCRKRFGPNEQQQVGEGPSMCPQGGQASSPRPRALAQRLYACDECGRAFTRTSSLLQHERIYTGERPYECCECDQAFVRCFGLYRHRRTHSAERRGPARGGPSCWGVRPAATVVRGPRGPHGRPWPGRSCTSAPSAAKPFGLFSHLVEHRRVHKGKKPYTCPECSKAFNQRSNLSRHQRTHSSAKPYARARCARRPSRAAWGCCSTSARTRTSGPTAAPSAVRTSELRQHERLPSGERPFICAACGKAFVCNCSLVPHRRTHTGEWPYACSECGRAFSQGSNLNEHRRRHAGGGAPLPRTSPTC</sequence>
<proteinExistence type="predicted"/>
<dbReference type="FunFam" id="3.30.160.60:FF:000446">
    <property type="entry name" value="Zinc finger protein"/>
    <property type="match status" value="1"/>
</dbReference>
<dbReference type="GO" id="GO:0000981">
    <property type="term" value="F:DNA-binding transcription factor activity, RNA polymerase II-specific"/>
    <property type="evidence" value="ECO:0000318"/>
    <property type="project" value="GO_Central"/>
</dbReference>
<dbReference type="OMA" id="CGDCSER"/>
<dbReference type="PaxDb" id="9796-ENSECAP00000044019"/>
<evidence type="ECO:0000256" key="9">
    <source>
        <dbReference type="PROSITE-ProRule" id="PRU00042"/>
    </source>
</evidence>
<dbReference type="FunFam" id="3.30.160.60:FF:000710">
    <property type="entry name" value="Zinc finger protein 768"/>
    <property type="match status" value="1"/>
</dbReference>
<accession>A0A3Q2I989</accession>
<keyword evidence="3" id="KW-0677">Repeat</keyword>
<dbReference type="Pfam" id="PF00096">
    <property type="entry name" value="zf-C2H2"/>
    <property type="match status" value="4"/>
</dbReference>
<evidence type="ECO:0000256" key="3">
    <source>
        <dbReference type="ARBA" id="ARBA00022737"/>
    </source>
</evidence>
<feature type="domain" description="C2H2-type" evidence="11">
    <location>
        <begin position="226"/>
        <end position="256"/>
    </location>
</feature>
<dbReference type="PROSITE" id="PS00028">
    <property type="entry name" value="ZINC_FINGER_C2H2_1"/>
    <property type="match status" value="4"/>
</dbReference>
<dbReference type="Bgee" id="ENSECAG00000039782">
    <property type="expression patterns" value="Expressed in testis and 1 other cell type or tissue"/>
</dbReference>
<keyword evidence="7" id="KW-0804">Transcription</keyword>
<evidence type="ECO:0000259" key="11">
    <source>
        <dbReference type="PROSITE" id="PS50157"/>
    </source>
</evidence>
<dbReference type="SMR" id="A0A3Q2I989"/>
<dbReference type="SUPFAM" id="SSF57667">
    <property type="entry name" value="beta-beta-alpha zinc fingers"/>
    <property type="match status" value="3"/>
</dbReference>
<evidence type="ECO:0000313" key="13">
    <source>
        <dbReference type="Proteomes" id="UP000002281"/>
    </source>
</evidence>
<dbReference type="GO" id="GO:0005634">
    <property type="term" value="C:nucleus"/>
    <property type="evidence" value="ECO:0000318"/>
    <property type="project" value="GO_Central"/>
</dbReference>
<evidence type="ECO:0000256" key="8">
    <source>
        <dbReference type="ARBA" id="ARBA00023242"/>
    </source>
</evidence>
<keyword evidence="2" id="KW-0479">Metal-binding</keyword>
<evidence type="ECO:0000256" key="6">
    <source>
        <dbReference type="ARBA" id="ARBA00023015"/>
    </source>
</evidence>
<feature type="domain" description="C2H2-type" evidence="11">
    <location>
        <begin position="257"/>
        <end position="284"/>
    </location>
</feature>
<reference evidence="12 13" key="1">
    <citation type="journal article" date="2009" name="Science">
        <title>Genome sequence, comparative analysis, and population genetics of the domestic horse.</title>
        <authorList>
            <consortium name="Broad Institute Genome Sequencing Platform"/>
            <consortium name="Broad Institute Whole Genome Assembly Team"/>
            <person name="Wade C.M."/>
            <person name="Giulotto E."/>
            <person name="Sigurdsson S."/>
            <person name="Zoli M."/>
            <person name="Gnerre S."/>
            <person name="Imsland F."/>
            <person name="Lear T.L."/>
            <person name="Adelson D.L."/>
            <person name="Bailey E."/>
            <person name="Bellone R.R."/>
            <person name="Bloecker H."/>
            <person name="Distl O."/>
            <person name="Edgar R.C."/>
            <person name="Garber M."/>
            <person name="Leeb T."/>
            <person name="Mauceli E."/>
            <person name="MacLeod J.N."/>
            <person name="Penedo M.C.T."/>
            <person name="Raison J.M."/>
            <person name="Sharpe T."/>
            <person name="Vogel J."/>
            <person name="Andersson L."/>
            <person name="Antczak D.F."/>
            <person name="Biagi T."/>
            <person name="Binns M.M."/>
            <person name="Chowdhary B.P."/>
            <person name="Coleman S.J."/>
            <person name="Della Valle G."/>
            <person name="Fryc S."/>
            <person name="Guerin G."/>
            <person name="Hasegawa T."/>
            <person name="Hill E.W."/>
            <person name="Jurka J."/>
            <person name="Kiialainen A."/>
            <person name="Lindgren G."/>
            <person name="Liu J."/>
            <person name="Magnani E."/>
            <person name="Mickelson J.R."/>
            <person name="Murray J."/>
            <person name="Nergadze S.G."/>
            <person name="Onofrio R."/>
            <person name="Pedroni S."/>
            <person name="Piras M.F."/>
            <person name="Raudsepp T."/>
            <person name="Rocchi M."/>
            <person name="Roeed K.H."/>
            <person name="Ryder O.A."/>
            <person name="Searle S."/>
            <person name="Skow L."/>
            <person name="Swinburne J.E."/>
            <person name="Syvaenen A.C."/>
            <person name="Tozaki T."/>
            <person name="Valberg S.J."/>
            <person name="Vaudin M."/>
            <person name="White J.R."/>
            <person name="Zody M.C."/>
            <person name="Lander E.S."/>
            <person name="Lindblad-Toh K."/>
        </authorList>
    </citation>
    <scope>NUCLEOTIDE SEQUENCE [LARGE SCALE GENOMIC DNA]</scope>
    <source>
        <strain evidence="12 13">Thoroughbred</strain>
    </source>
</reference>
<dbReference type="GeneTree" id="ENSGT00940000165357"/>
<reference evidence="12" key="2">
    <citation type="submission" date="2025-08" db="UniProtKB">
        <authorList>
            <consortium name="Ensembl"/>
        </authorList>
    </citation>
    <scope>IDENTIFICATION</scope>
    <source>
        <strain evidence="12">Thoroughbred</strain>
    </source>
</reference>
<feature type="domain" description="C2H2-type" evidence="11">
    <location>
        <begin position="366"/>
        <end position="393"/>
    </location>
</feature>
<dbReference type="Proteomes" id="UP000002281">
    <property type="component" value="Chromosome 10"/>
</dbReference>
<dbReference type="InterPro" id="IPR013087">
    <property type="entry name" value="Znf_C2H2_type"/>
</dbReference>
<dbReference type="InterPro" id="IPR036236">
    <property type="entry name" value="Znf_C2H2_sf"/>
</dbReference>
<name>A0A3Q2I989_HORSE</name>
<dbReference type="FunFam" id="3.30.160.60:FF:002343">
    <property type="entry name" value="Zinc finger protein 33A"/>
    <property type="match status" value="2"/>
</dbReference>
<evidence type="ECO:0000256" key="7">
    <source>
        <dbReference type="ARBA" id="ARBA00023163"/>
    </source>
</evidence>
<evidence type="ECO:0000256" key="2">
    <source>
        <dbReference type="ARBA" id="ARBA00022723"/>
    </source>
</evidence>
<dbReference type="InParanoid" id="A0A3Q2I989"/>
<keyword evidence="5" id="KW-0862">Zinc</keyword>
<feature type="domain" description="C2H2-type" evidence="11">
    <location>
        <begin position="138"/>
        <end position="165"/>
    </location>
</feature>
<protein>
    <recommendedName>
        <fullName evidence="11">C2H2-type domain-containing protein</fullName>
    </recommendedName>
</protein>
<dbReference type="SMART" id="SM00355">
    <property type="entry name" value="ZnF_C2H2"/>
    <property type="match status" value="5"/>
</dbReference>
<dbReference type="GO" id="GO:0006357">
    <property type="term" value="P:regulation of transcription by RNA polymerase II"/>
    <property type="evidence" value="ECO:0000318"/>
    <property type="project" value="GO_Central"/>
</dbReference>
<keyword evidence="4 9" id="KW-0863">Zinc-finger</keyword>
<evidence type="ECO:0000256" key="10">
    <source>
        <dbReference type="SAM" id="MobiDB-lite"/>
    </source>
</evidence>
<feature type="domain" description="C2H2-type" evidence="11">
    <location>
        <begin position="338"/>
        <end position="365"/>
    </location>
</feature>
<feature type="domain" description="C2H2-type" evidence="11">
    <location>
        <begin position="166"/>
        <end position="193"/>
    </location>
</feature>
<feature type="region of interest" description="Disordered" evidence="10">
    <location>
        <begin position="383"/>
        <end position="402"/>
    </location>
</feature>
<dbReference type="FunFam" id="3.30.160.60:FF:002318">
    <property type="entry name" value="zinc finger protein 837 isoform X2"/>
    <property type="match status" value="1"/>
</dbReference>
<dbReference type="Gene3D" id="3.30.160.60">
    <property type="entry name" value="Classic Zinc Finger"/>
    <property type="match status" value="6"/>
</dbReference>
<dbReference type="GO" id="GO:0000978">
    <property type="term" value="F:RNA polymerase II cis-regulatory region sequence-specific DNA binding"/>
    <property type="evidence" value="ECO:0000318"/>
    <property type="project" value="GO_Central"/>
</dbReference>
<dbReference type="Ensembl" id="ENSECAT00000050706.2">
    <property type="protein sequence ID" value="ENSECAP00000044019.1"/>
    <property type="gene ID" value="ENSECAG00000039782.2"/>
</dbReference>
<dbReference type="AlphaFoldDB" id="A0A3Q2I989"/>
<dbReference type="GO" id="GO:0008270">
    <property type="term" value="F:zinc ion binding"/>
    <property type="evidence" value="ECO:0007669"/>
    <property type="project" value="UniProtKB-KW"/>
</dbReference>
<evidence type="ECO:0000256" key="5">
    <source>
        <dbReference type="ARBA" id="ARBA00022833"/>
    </source>
</evidence>
<dbReference type="PROSITE" id="PS50157">
    <property type="entry name" value="ZINC_FINGER_C2H2_2"/>
    <property type="match status" value="6"/>
</dbReference>
<reference evidence="12" key="3">
    <citation type="submission" date="2025-09" db="UniProtKB">
        <authorList>
            <consortium name="Ensembl"/>
        </authorList>
    </citation>
    <scope>IDENTIFICATION</scope>
    <source>
        <strain evidence="12">Thoroughbred</strain>
    </source>
</reference>
<feature type="region of interest" description="Disordered" evidence="10">
    <location>
        <begin position="308"/>
        <end position="327"/>
    </location>
</feature>
<evidence type="ECO:0000256" key="4">
    <source>
        <dbReference type="ARBA" id="ARBA00022771"/>
    </source>
</evidence>
<keyword evidence="13" id="KW-1185">Reference proteome</keyword>
<comment type="subcellular location">
    <subcellularLocation>
        <location evidence="1">Nucleus</location>
    </subcellularLocation>
</comment>
<evidence type="ECO:0000313" key="12">
    <source>
        <dbReference type="Ensembl" id="ENSECAP00000044019.1"/>
    </source>
</evidence>
<evidence type="ECO:0000256" key="1">
    <source>
        <dbReference type="ARBA" id="ARBA00004123"/>
    </source>
</evidence>
<dbReference type="PANTHER" id="PTHR24393:SF158">
    <property type="entry name" value="C2H2-TYPE DOMAIN-CONTAINING PROTEIN"/>
    <property type="match status" value="1"/>
</dbReference>
<keyword evidence="8" id="KW-0539">Nucleus</keyword>
<keyword evidence="6" id="KW-0805">Transcription regulation</keyword>